<dbReference type="InterPro" id="IPR055300">
    <property type="entry name" value="CWZF3/5/7"/>
</dbReference>
<feature type="compositionally biased region" description="Acidic residues" evidence="4">
    <location>
        <begin position="23"/>
        <end position="38"/>
    </location>
</feature>
<evidence type="ECO:0000259" key="5">
    <source>
        <dbReference type="PROSITE" id="PS51050"/>
    </source>
</evidence>
<feature type="compositionally biased region" description="Basic and acidic residues" evidence="4">
    <location>
        <begin position="1"/>
        <end position="12"/>
    </location>
</feature>
<dbReference type="EMBL" id="HG996468">
    <property type="protein sequence ID" value="CAG1849589.1"/>
    <property type="molecule type" value="Genomic_DNA"/>
</dbReference>
<reference evidence="6" key="1">
    <citation type="submission" date="2021-03" db="EMBL/GenBank/DDBJ databases">
        <authorList>
            <consortium name="Genoscope - CEA"/>
            <person name="William W."/>
        </authorList>
    </citation>
    <scope>NUCLEOTIDE SEQUENCE</scope>
    <source>
        <strain evidence="6">Doubled-haploid Pahang</strain>
    </source>
</reference>
<feature type="compositionally biased region" description="Basic and acidic residues" evidence="4">
    <location>
        <begin position="447"/>
        <end position="465"/>
    </location>
</feature>
<keyword evidence="1" id="KW-0479">Metal-binding</keyword>
<protein>
    <submittedName>
        <fullName evidence="6">(wild Malaysian banana) hypothetical protein</fullName>
    </submittedName>
</protein>
<feature type="region of interest" description="Disordered" evidence="4">
    <location>
        <begin position="1125"/>
        <end position="1163"/>
    </location>
</feature>
<feature type="compositionally biased region" description="Polar residues" evidence="4">
    <location>
        <begin position="798"/>
        <end position="807"/>
    </location>
</feature>
<feature type="region of interest" description="Disordered" evidence="4">
    <location>
        <begin position="301"/>
        <end position="327"/>
    </location>
</feature>
<feature type="region of interest" description="Disordered" evidence="4">
    <location>
        <begin position="428"/>
        <end position="577"/>
    </location>
</feature>
<feature type="compositionally biased region" description="Basic residues" evidence="4">
    <location>
        <begin position="544"/>
        <end position="553"/>
    </location>
</feature>
<dbReference type="Gene3D" id="3.30.40.100">
    <property type="match status" value="1"/>
</dbReference>
<feature type="region of interest" description="Disordered" evidence="4">
    <location>
        <begin position="200"/>
        <end position="226"/>
    </location>
</feature>
<feature type="region of interest" description="Disordered" evidence="4">
    <location>
        <begin position="1295"/>
        <end position="1351"/>
    </location>
</feature>
<feature type="region of interest" description="Disordered" evidence="4">
    <location>
        <begin position="1181"/>
        <end position="1261"/>
    </location>
</feature>
<feature type="compositionally biased region" description="Polar residues" evidence="4">
    <location>
        <begin position="1147"/>
        <end position="1163"/>
    </location>
</feature>
<feature type="compositionally biased region" description="Basic and acidic residues" evidence="4">
    <location>
        <begin position="313"/>
        <end position="324"/>
    </location>
</feature>
<feature type="compositionally biased region" description="Basic and acidic residues" evidence="4">
    <location>
        <begin position="377"/>
        <end position="389"/>
    </location>
</feature>
<feature type="region of interest" description="Disordered" evidence="4">
    <location>
        <begin position="343"/>
        <end position="396"/>
    </location>
</feature>
<feature type="region of interest" description="Disordered" evidence="4">
    <location>
        <begin position="1374"/>
        <end position="1428"/>
    </location>
</feature>
<evidence type="ECO:0000256" key="1">
    <source>
        <dbReference type="ARBA" id="ARBA00022723"/>
    </source>
</evidence>
<feature type="compositionally biased region" description="Polar residues" evidence="4">
    <location>
        <begin position="815"/>
        <end position="825"/>
    </location>
</feature>
<dbReference type="GO" id="GO:0008270">
    <property type="term" value="F:zinc ion binding"/>
    <property type="evidence" value="ECO:0007669"/>
    <property type="project" value="UniProtKB-KW"/>
</dbReference>
<evidence type="ECO:0000313" key="6">
    <source>
        <dbReference type="EMBL" id="CAG1849589.1"/>
    </source>
</evidence>
<feature type="region of interest" description="Disordered" evidence="4">
    <location>
        <begin position="931"/>
        <end position="955"/>
    </location>
</feature>
<gene>
    <name evidence="6" type="ORF">GSMUA_211750.1</name>
</gene>
<dbReference type="PROSITE" id="PS51050">
    <property type="entry name" value="ZF_CW"/>
    <property type="match status" value="1"/>
</dbReference>
<organism evidence="6">
    <name type="scientific">Musa acuminata subsp. malaccensis</name>
    <name type="common">Wild banana</name>
    <name type="synonym">Musa malaccensis</name>
    <dbReference type="NCBI Taxonomy" id="214687"/>
    <lineage>
        <taxon>Eukaryota</taxon>
        <taxon>Viridiplantae</taxon>
        <taxon>Streptophyta</taxon>
        <taxon>Embryophyta</taxon>
        <taxon>Tracheophyta</taxon>
        <taxon>Spermatophyta</taxon>
        <taxon>Magnoliopsida</taxon>
        <taxon>Liliopsida</taxon>
        <taxon>Zingiberales</taxon>
        <taxon>Musaceae</taxon>
        <taxon>Musa</taxon>
    </lineage>
</organism>
<proteinExistence type="predicted"/>
<feature type="compositionally biased region" description="Basic and acidic residues" evidence="4">
    <location>
        <begin position="871"/>
        <end position="897"/>
    </location>
</feature>
<evidence type="ECO:0000256" key="4">
    <source>
        <dbReference type="SAM" id="MobiDB-lite"/>
    </source>
</evidence>
<feature type="compositionally biased region" description="Basic and acidic residues" evidence="4">
    <location>
        <begin position="479"/>
        <end position="513"/>
    </location>
</feature>
<dbReference type="InterPro" id="IPR056406">
    <property type="entry name" value="THD_CWZF3/5/7"/>
</dbReference>
<feature type="region of interest" description="Disordered" evidence="4">
    <location>
        <begin position="1"/>
        <end position="38"/>
    </location>
</feature>
<feature type="domain" description="CW-type" evidence="5">
    <location>
        <begin position="679"/>
        <end position="732"/>
    </location>
</feature>
<sequence length="1792" mass="196696">MLSVGRRGDGRKGLGFGGGGMEGENELEEGEAYSGQEDDSCIDPDALSYIDEKIQNVLGHFQKDFEAGVSAENLGAKFGGYGSFLPAYQRSPSILCQTKSPQKVPNQNVTKSPYNPSVEVTYQNPSVMMSSSFPKNNTVAVPPSDESCKRDMSINKPNIQEPTSQHGFKKTVSGTDHKTLKVRIKVGPDNDLARIYSGLGLDISPSSSSEDSPSRSGGISPEFQVMPDESPKTIIQQVMTCLMVPGGFLLSPLQDSLFQLTEEDSSFIKQCQGGKSYHELPQTSTGSADFTLHLAEVKCQMENHSKSTKQKAKPREIKSSEGKADLTTSWEIDTETQVRQELASNSLNMSSSSFSKNAGKKREKQIVGSLTKNDTNMSDHSRETKKASLKDGSTFPGLMNDKHFELFESTTNNAAGNSGNEVMLSNEQHNSKASMLQKAFEEQSTNNHKDEKSNLQSEGRSKVEKYFVMTNTHSSGSKRKNEQITEPDDHVKPSSPPYKEKTLQRKDQISDGKKKVKLSQANSESFGNYLKDSISGNSSAMPKEKKKTSHAKVGHADKKSKVLNSRTDSSGAGIRESSGYVNWDAKTELLENGVGSLDFRSKGKQKAIKAKHEKEPIMSTHIFNEKPIDRNAEKTQIPGASVSEKTQIPGAFVSGQILAPSSTYNAPAMGATVAPQPPVFINEHWVCCDICQKWRLLPYGTDPDHLPKKWQCSLLNWLPRMNSCDISEEETTNALRALYLVPAPENSASLNVHHDVVSTNVSWASGVHLGQNLEPGFPNVPTVAKKKSGLKCDLDLPHSTSSQFSNSVKKDQHTSVKFRSSNDANQYPPFELNSSNKGVPGDASRSSDFNAEKQKPKQKDKHKKRGSYSDGGDHSGKIEKHSKSKSKREVDQDDLRAPKKPKKESLQYPSKDCSEHDVGDKVFVETDIGGSSNKVIANNEPRWNSFPLSKGSKCDLNGNYSSSKKLGDEVQSITNGESKQHFVASDVDKLSIMDISTKKKKGKERQGSQHGEEVHVTTKHVLENEVIVQRAPGPAEPVRDKKAELTMSVGKGSKTTKLNDRMDTKGNMTKMILPASGEHLTSGMDNEVPYVVEKKHRSSQSEGNIASQRALDFDSSKRDVMFTQPPVAEAANSSSSKVSGSRKSRSNLQETKGSPVESVSSSPLRIPSFEKLSHKSILEQRNGATNSGFPALGKPRICSDSEFDGGSGRSVKGKKPFSVQQQSLETHKAANSGILDSLEGTSDYLRKERNKSSDGKSEERLHVKLSAQNDSSPAELGKHSYRDDIQDMGKVNGHQLVNDSSQRKSGKNSSGFKEKHRGSKSVLDKSRLKVSGSYNEHKDLHSLKNGSNGRREASFVSGEHCVCPDDLRNEEGNFQGEDEKEFLGKKDPNSKYMTGRRGNSSTSAVQEDMDGVPSSFSNPQRDLDSKIPVGTRCVKPDFQVGPSFHNEKALNHPYLDRINCPEPPSGLGKSQLKLSCDKLDTQPRGRHMVTSPLKASRSDDVADAVNSDTSKVVKQHRLQDCHNGLHNNNLRHATPFVSDSSSPLRKENCAAVLKEARDLKHSANRLKSEGLELESTGLYFEAALKFLHVAALMEPVNFDSAKQAEAAQMYFETAKLCEFVAHEYEKVKIMAAVSLAYKCVEVAYLKTTYCKSPNATKDRHELQSAFQILPPGYQLCESPSSSSSDVDNLNNQAILGKNASAKGVSSPQVAGNHVIAARHHHQVVRLLHYTNYLNCAFEATRKSEAAFAAASVSPRKDRTGCLSSVRKVLDFNFHNVEELLRFVRLSLECIGR</sequence>
<dbReference type="Pfam" id="PF24756">
    <property type="entry name" value="THD_CWZF3-5-7"/>
    <property type="match status" value="1"/>
</dbReference>
<feature type="compositionally biased region" description="Low complexity" evidence="4">
    <location>
        <begin position="344"/>
        <end position="357"/>
    </location>
</feature>
<feature type="compositionally biased region" description="Gly residues" evidence="4">
    <location>
        <begin position="13"/>
        <end position="22"/>
    </location>
</feature>
<dbReference type="InterPro" id="IPR011124">
    <property type="entry name" value="Znf_CW"/>
</dbReference>
<dbReference type="Pfam" id="PF07496">
    <property type="entry name" value="zf-CW"/>
    <property type="match status" value="1"/>
</dbReference>
<keyword evidence="3" id="KW-0862">Zinc</keyword>
<keyword evidence="2" id="KW-0863">Zinc-finger</keyword>
<evidence type="ECO:0000256" key="3">
    <source>
        <dbReference type="ARBA" id="ARBA00022833"/>
    </source>
</evidence>
<feature type="compositionally biased region" description="Low complexity" evidence="4">
    <location>
        <begin position="200"/>
        <end position="220"/>
    </location>
</feature>
<feature type="compositionally biased region" description="Basic and acidic residues" evidence="4">
    <location>
        <begin position="1244"/>
        <end position="1261"/>
    </location>
</feature>
<accession>A0A8D7AFP4</accession>
<dbReference type="PANTHER" id="PTHR46524:SF7">
    <property type="entry name" value="CW-TYPE ZINC FINGER"/>
    <property type="match status" value="1"/>
</dbReference>
<dbReference type="PANTHER" id="PTHR46524">
    <property type="entry name" value="CW-TYPE ZINC FINGER"/>
    <property type="match status" value="1"/>
</dbReference>
<evidence type="ECO:0000256" key="2">
    <source>
        <dbReference type="ARBA" id="ARBA00022771"/>
    </source>
</evidence>
<name>A0A8D7AFP4_MUSAM</name>
<feature type="region of interest" description="Disordered" evidence="4">
    <location>
        <begin position="796"/>
        <end position="919"/>
    </location>
</feature>